<dbReference type="InterPro" id="IPR006442">
    <property type="entry name" value="Antitoxin_Phd/YefM"/>
</dbReference>
<dbReference type="SUPFAM" id="SSF143120">
    <property type="entry name" value="YefM-like"/>
    <property type="match status" value="1"/>
</dbReference>
<evidence type="ECO:0000313" key="3">
    <source>
        <dbReference type="EMBL" id="NYI11480.1"/>
    </source>
</evidence>
<dbReference type="Proteomes" id="UP000537326">
    <property type="component" value="Unassembled WGS sequence"/>
</dbReference>
<dbReference type="AlphaFoldDB" id="A0A7Y9YJJ0"/>
<comment type="similarity">
    <text evidence="1 2">Belongs to the phD/YefM antitoxin family.</text>
</comment>
<dbReference type="InterPro" id="IPR036165">
    <property type="entry name" value="YefM-like_sf"/>
</dbReference>
<reference evidence="3 4" key="1">
    <citation type="submission" date="2020-07" db="EMBL/GenBank/DDBJ databases">
        <title>Sequencing the genomes of 1000 actinobacteria strains.</title>
        <authorList>
            <person name="Klenk H.-P."/>
        </authorList>
    </citation>
    <scope>NUCLEOTIDE SEQUENCE [LARGE SCALE GENOMIC DNA]</scope>
    <source>
        <strain evidence="3 4">DSM 18248</strain>
    </source>
</reference>
<dbReference type="Pfam" id="PF02604">
    <property type="entry name" value="PhdYeFM_antitox"/>
    <property type="match status" value="1"/>
</dbReference>
<sequence length="81" mass="8936">MRIITQRELRNDNAAVMRDVEAGESFLVTKHGKPVARLVPAGVDELPVAREATVRGGFQALPRVRVDLSTAEVLDDLRGER</sequence>
<gene>
    <name evidence="3" type="ORF">BKA05_002995</name>
</gene>
<name>A0A7Y9YJJ0_9ACTN</name>
<keyword evidence="4" id="KW-1185">Reference proteome</keyword>
<organism evidence="3 4">
    <name type="scientific">Nocardioides marinus</name>
    <dbReference type="NCBI Taxonomy" id="374514"/>
    <lineage>
        <taxon>Bacteria</taxon>
        <taxon>Bacillati</taxon>
        <taxon>Actinomycetota</taxon>
        <taxon>Actinomycetes</taxon>
        <taxon>Propionibacteriales</taxon>
        <taxon>Nocardioidaceae</taxon>
        <taxon>Nocardioides</taxon>
    </lineage>
</organism>
<dbReference type="NCBIfam" id="TIGR01552">
    <property type="entry name" value="phd_fam"/>
    <property type="match status" value="1"/>
</dbReference>
<dbReference type="Gene3D" id="3.40.1620.10">
    <property type="entry name" value="YefM-like domain"/>
    <property type="match status" value="1"/>
</dbReference>
<comment type="caution">
    <text evidence="3">The sequence shown here is derived from an EMBL/GenBank/DDBJ whole genome shotgun (WGS) entry which is preliminary data.</text>
</comment>
<dbReference type="RefSeq" id="WP_343045700.1">
    <property type="nucleotide sequence ID" value="NZ_BAAAPP010000008.1"/>
</dbReference>
<evidence type="ECO:0000256" key="2">
    <source>
        <dbReference type="RuleBase" id="RU362080"/>
    </source>
</evidence>
<protein>
    <recommendedName>
        <fullName evidence="2">Antitoxin</fullName>
    </recommendedName>
</protein>
<accession>A0A7Y9YJJ0</accession>
<comment type="function">
    <text evidence="2">Antitoxin component of a type II toxin-antitoxin (TA) system.</text>
</comment>
<proteinExistence type="inferred from homology"/>
<evidence type="ECO:0000256" key="1">
    <source>
        <dbReference type="ARBA" id="ARBA00009981"/>
    </source>
</evidence>
<dbReference type="EMBL" id="JACBZI010000001">
    <property type="protein sequence ID" value="NYI11480.1"/>
    <property type="molecule type" value="Genomic_DNA"/>
</dbReference>
<evidence type="ECO:0000313" key="4">
    <source>
        <dbReference type="Proteomes" id="UP000537326"/>
    </source>
</evidence>